<protein>
    <submittedName>
        <fullName evidence="2">Uncharacterized protein</fullName>
    </submittedName>
</protein>
<evidence type="ECO:0000256" key="1">
    <source>
        <dbReference type="SAM" id="MobiDB-lite"/>
    </source>
</evidence>
<evidence type="ECO:0000313" key="3">
    <source>
        <dbReference type="Proteomes" id="UP001286313"/>
    </source>
</evidence>
<reference evidence="2" key="1">
    <citation type="submission" date="2023-10" db="EMBL/GenBank/DDBJ databases">
        <title>Genome assemblies of two species of porcelain crab, Petrolisthes cinctipes and Petrolisthes manimaculis (Anomura: Porcellanidae).</title>
        <authorList>
            <person name="Angst P."/>
        </authorList>
    </citation>
    <scope>NUCLEOTIDE SEQUENCE</scope>
    <source>
        <strain evidence="2">PB745_01</strain>
        <tissue evidence="2">Gill</tissue>
    </source>
</reference>
<dbReference type="Proteomes" id="UP001286313">
    <property type="component" value="Unassembled WGS sequence"/>
</dbReference>
<evidence type="ECO:0000313" key="2">
    <source>
        <dbReference type="EMBL" id="KAK3863845.1"/>
    </source>
</evidence>
<comment type="caution">
    <text evidence="2">The sequence shown here is derived from an EMBL/GenBank/DDBJ whole genome shotgun (WGS) entry which is preliminary data.</text>
</comment>
<organism evidence="2 3">
    <name type="scientific">Petrolisthes cinctipes</name>
    <name type="common">Flat porcelain crab</name>
    <dbReference type="NCBI Taxonomy" id="88211"/>
    <lineage>
        <taxon>Eukaryota</taxon>
        <taxon>Metazoa</taxon>
        <taxon>Ecdysozoa</taxon>
        <taxon>Arthropoda</taxon>
        <taxon>Crustacea</taxon>
        <taxon>Multicrustacea</taxon>
        <taxon>Malacostraca</taxon>
        <taxon>Eumalacostraca</taxon>
        <taxon>Eucarida</taxon>
        <taxon>Decapoda</taxon>
        <taxon>Pleocyemata</taxon>
        <taxon>Anomura</taxon>
        <taxon>Galatheoidea</taxon>
        <taxon>Porcellanidae</taxon>
        <taxon>Petrolisthes</taxon>
    </lineage>
</organism>
<sequence length="140" mass="14893">MECISSLTVSSLRDWDTGKGGQVRARAGGSPTCCSAPPQVPSSIRQWRPAPPARPHVAPAALTVRSQGRSPLGRRCRRRRCWCHPPPVPTASPSHTLTNSLSYTRGVICTQPHLAALAARTAHHGTHPAQGGPRPPVAHT</sequence>
<name>A0AAE1K6D5_PETCI</name>
<gene>
    <name evidence="2" type="ORF">Pcinc_030413</name>
</gene>
<accession>A0AAE1K6D5</accession>
<dbReference type="EMBL" id="JAWQEG010003922">
    <property type="protein sequence ID" value="KAK3863845.1"/>
    <property type="molecule type" value="Genomic_DNA"/>
</dbReference>
<feature type="non-terminal residue" evidence="2">
    <location>
        <position position="1"/>
    </location>
</feature>
<feature type="region of interest" description="Disordered" evidence="1">
    <location>
        <begin position="17"/>
        <end position="74"/>
    </location>
</feature>
<proteinExistence type="predicted"/>
<dbReference type="AlphaFoldDB" id="A0AAE1K6D5"/>
<feature type="region of interest" description="Disordered" evidence="1">
    <location>
        <begin position="119"/>
        <end position="140"/>
    </location>
</feature>
<keyword evidence="3" id="KW-1185">Reference proteome</keyword>